<feature type="signal peptide" evidence="2">
    <location>
        <begin position="1"/>
        <end position="27"/>
    </location>
</feature>
<dbReference type="AlphaFoldDB" id="A0A1M7IXK0"/>
<dbReference type="Gene3D" id="3.60.21.10">
    <property type="match status" value="1"/>
</dbReference>
<dbReference type="RefSeq" id="WP_072949994.1">
    <property type="nucleotide sequence ID" value="NZ_FRCT01000005.1"/>
</dbReference>
<organism evidence="4 5">
    <name type="scientific">Ruminococcus flavefaciens</name>
    <dbReference type="NCBI Taxonomy" id="1265"/>
    <lineage>
        <taxon>Bacteria</taxon>
        <taxon>Bacillati</taxon>
        <taxon>Bacillota</taxon>
        <taxon>Clostridia</taxon>
        <taxon>Eubacteriales</taxon>
        <taxon>Oscillospiraceae</taxon>
        <taxon>Ruminococcus</taxon>
    </lineage>
</organism>
<name>A0A1M7IXK0_RUMFL</name>
<evidence type="ECO:0000259" key="3">
    <source>
        <dbReference type="Pfam" id="PF00149"/>
    </source>
</evidence>
<sequence>MKLFRKAAAFFAAAVFFTILIPFQTQTAKADHYIASAPYSLEKGVLTLENGEKWYKVNEFENGNDYIITVKGSDDSEVMLTAANDSISEYIWHYYRSTMVTSIAPEYTTLSSRSFYLISHENQLYAVSNWWTDGDSFWEYRDGSLRYNGNGITSYLKYDENGDVPFSCTNDLSEAAEVSLYSNGEYLSRAIAVQPSAESYVIEGSGYAAPTFSVKLHSDDITVDSIKWFTDGKVQSCAQLSFTADSLKNMKAGVHRVNCIIEGHDGQNVHYRERSADAAFIIAKGVMPDSFMTFSDVHEQYFFITEAIEKIMNHTNGYVPALVICTGDLVNGPTASKDIMLDRYYPQIVSYLGGLDAVFVSGNHDSGEAASIMSDNAGLGAENQRSPYGGQIYKGTSAAAALNGKSSHFAKGLTVYGLNFEASLDKINGAFYYSYDRTIEKLDSFLKKTAEDYHGELVVISAHSGLHVLGVQPESVSPYGRQISKWIGENQYNVDHSYELAKLINSYAEKYNMDIVYLFGHDHSRQESELLMTEGDTLISTIDYNNRTYDSQPLKFTYAHSGYLSTTIGCANAHFSFIYRNGDSYSFDLMSTYDDTLRHTDIKAKNTFKEPVVTTVSSAPTTVATKTTVAGTSAKKASDSPATGDSFSITGIAIPAVILMILSRKRKKI</sequence>
<dbReference type="EMBL" id="FRCT01000005">
    <property type="protein sequence ID" value="SHM45428.1"/>
    <property type="molecule type" value="Genomic_DNA"/>
</dbReference>
<reference evidence="4 5" key="1">
    <citation type="submission" date="2016-11" db="EMBL/GenBank/DDBJ databases">
        <authorList>
            <person name="Jaros S."/>
            <person name="Januszkiewicz K."/>
            <person name="Wedrychowicz H."/>
        </authorList>
    </citation>
    <scope>NUCLEOTIDE SEQUENCE [LARGE SCALE GENOMIC DNA]</scope>
    <source>
        <strain evidence="4 5">Y1</strain>
    </source>
</reference>
<dbReference type="InterPro" id="IPR029052">
    <property type="entry name" value="Metallo-depent_PP-like"/>
</dbReference>
<protein>
    <submittedName>
        <fullName evidence="4">3',5'-cyclic AMP phosphodiesterase CpdA</fullName>
    </submittedName>
</protein>
<feature type="transmembrane region" description="Helical" evidence="1">
    <location>
        <begin position="646"/>
        <end position="663"/>
    </location>
</feature>
<dbReference type="OrthoDB" id="1814820at2"/>
<dbReference type="InterPro" id="IPR004843">
    <property type="entry name" value="Calcineurin-like_PHP"/>
</dbReference>
<dbReference type="SUPFAM" id="SSF56300">
    <property type="entry name" value="Metallo-dependent phosphatases"/>
    <property type="match status" value="1"/>
</dbReference>
<gene>
    <name evidence="4" type="ORF">SAMN04487860_1056</name>
</gene>
<accession>A0A1M7IXK0</accession>
<keyword evidence="1" id="KW-0472">Membrane</keyword>
<dbReference type="GO" id="GO:0016787">
    <property type="term" value="F:hydrolase activity"/>
    <property type="evidence" value="ECO:0007669"/>
    <property type="project" value="InterPro"/>
</dbReference>
<keyword evidence="1" id="KW-0812">Transmembrane</keyword>
<proteinExistence type="predicted"/>
<feature type="chain" id="PRO_5039560990" evidence="2">
    <location>
        <begin position="28"/>
        <end position="669"/>
    </location>
</feature>
<evidence type="ECO:0000313" key="4">
    <source>
        <dbReference type="EMBL" id="SHM45428.1"/>
    </source>
</evidence>
<dbReference type="Proteomes" id="UP000184394">
    <property type="component" value="Unassembled WGS sequence"/>
</dbReference>
<evidence type="ECO:0000256" key="1">
    <source>
        <dbReference type="SAM" id="Phobius"/>
    </source>
</evidence>
<evidence type="ECO:0000256" key="2">
    <source>
        <dbReference type="SAM" id="SignalP"/>
    </source>
</evidence>
<keyword evidence="2" id="KW-0732">Signal</keyword>
<keyword evidence="1" id="KW-1133">Transmembrane helix</keyword>
<evidence type="ECO:0000313" key="5">
    <source>
        <dbReference type="Proteomes" id="UP000184394"/>
    </source>
</evidence>
<dbReference type="Pfam" id="PF00149">
    <property type="entry name" value="Metallophos"/>
    <property type="match status" value="1"/>
</dbReference>
<feature type="domain" description="Calcineurin-like phosphoesterase" evidence="3">
    <location>
        <begin position="292"/>
        <end position="524"/>
    </location>
</feature>